<name>A0AAV2IIL3_LYMST</name>
<dbReference type="Proteomes" id="UP001497497">
    <property type="component" value="Unassembled WGS sequence"/>
</dbReference>
<feature type="domain" description="MOSC" evidence="2">
    <location>
        <begin position="180"/>
        <end position="329"/>
    </location>
</feature>
<keyword evidence="1" id="KW-0472">Membrane</keyword>
<dbReference type="AlphaFoldDB" id="A0AAV2IIL3"/>
<dbReference type="Pfam" id="PF03473">
    <property type="entry name" value="MOSC"/>
    <property type="match status" value="1"/>
</dbReference>
<sequence length="342" mass="37962">MVDKRMVVWSSLVSSRPVFAAVVATAAAVVTVALIFYKKKPKIFELVGEVSALYCYPIKSCAGITNNIAFCTKLGIRMSNAMDRHFLIIRENGDFITQRQIAKMAHVKTSIKNQELQLEAEGMPELRVPLYPELDEHEIIPCRIWKNNVKAQVCGDDAAAWLSTYLGEEGLRLVVYMPGVTARQSPTTNALSSDQVAFPDESPYHLTTEESLADLNKRIEHKSDGDITIENFRPNIVVKGTKEPWDEDTWAELKIGKDVRLRVLEPCGRCTLTTVDPDKLEKRADGEPLKTLRSFRLFPEVNATAPLFAVYAGLDKGGRIKIGDPVYAVRGDGLGVKISPGI</sequence>
<dbReference type="InterPro" id="IPR005303">
    <property type="entry name" value="MOCOS_middle"/>
</dbReference>
<dbReference type="GO" id="GO:0030151">
    <property type="term" value="F:molybdenum ion binding"/>
    <property type="evidence" value="ECO:0007669"/>
    <property type="project" value="InterPro"/>
</dbReference>
<evidence type="ECO:0000259" key="2">
    <source>
        <dbReference type="PROSITE" id="PS51340"/>
    </source>
</evidence>
<dbReference type="PANTHER" id="PTHR14237">
    <property type="entry name" value="MOLYBDOPTERIN COFACTOR SULFURASE MOSC"/>
    <property type="match status" value="1"/>
</dbReference>
<dbReference type="SUPFAM" id="SSF50800">
    <property type="entry name" value="PK beta-barrel domain-like"/>
    <property type="match status" value="1"/>
</dbReference>
<feature type="transmembrane region" description="Helical" evidence="1">
    <location>
        <begin position="18"/>
        <end position="37"/>
    </location>
</feature>
<evidence type="ECO:0000313" key="4">
    <source>
        <dbReference type="Proteomes" id="UP001497497"/>
    </source>
</evidence>
<dbReference type="Pfam" id="PF03476">
    <property type="entry name" value="MOSC_N"/>
    <property type="match status" value="1"/>
</dbReference>
<dbReference type="GO" id="GO:0030170">
    <property type="term" value="F:pyridoxal phosphate binding"/>
    <property type="evidence" value="ECO:0007669"/>
    <property type="project" value="InterPro"/>
</dbReference>
<dbReference type="InterPro" id="IPR005302">
    <property type="entry name" value="MoCF_Sase_C"/>
</dbReference>
<evidence type="ECO:0000256" key="1">
    <source>
        <dbReference type="SAM" id="Phobius"/>
    </source>
</evidence>
<protein>
    <recommendedName>
        <fullName evidence="2">MOSC domain-containing protein</fullName>
    </recommendedName>
</protein>
<dbReference type="EMBL" id="CAXITT010000710">
    <property type="protein sequence ID" value="CAL1545456.1"/>
    <property type="molecule type" value="Genomic_DNA"/>
</dbReference>
<accession>A0AAV2IIL3</accession>
<keyword evidence="4" id="KW-1185">Reference proteome</keyword>
<dbReference type="SUPFAM" id="SSF141673">
    <property type="entry name" value="MOSC N-terminal domain-like"/>
    <property type="match status" value="1"/>
</dbReference>
<dbReference type="PROSITE" id="PS51340">
    <property type="entry name" value="MOSC"/>
    <property type="match status" value="1"/>
</dbReference>
<gene>
    <name evidence="3" type="ORF">GSLYS_00018939001</name>
</gene>
<dbReference type="GO" id="GO:0003824">
    <property type="term" value="F:catalytic activity"/>
    <property type="evidence" value="ECO:0007669"/>
    <property type="project" value="InterPro"/>
</dbReference>
<keyword evidence="1" id="KW-1133">Transmembrane helix</keyword>
<comment type="caution">
    <text evidence="3">The sequence shown here is derived from an EMBL/GenBank/DDBJ whole genome shotgun (WGS) entry which is preliminary data.</text>
</comment>
<keyword evidence="1" id="KW-0812">Transmembrane</keyword>
<dbReference type="PANTHER" id="PTHR14237:SF19">
    <property type="entry name" value="MITOCHONDRIAL AMIDOXIME REDUCING COMPONENT 1"/>
    <property type="match status" value="1"/>
</dbReference>
<proteinExistence type="predicted"/>
<reference evidence="3 4" key="1">
    <citation type="submission" date="2024-04" db="EMBL/GenBank/DDBJ databases">
        <authorList>
            <consortium name="Genoscope - CEA"/>
            <person name="William W."/>
        </authorList>
    </citation>
    <scope>NUCLEOTIDE SEQUENCE [LARGE SCALE GENOMIC DNA]</scope>
</reference>
<organism evidence="3 4">
    <name type="scientific">Lymnaea stagnalis</name>
    <name type="common">Great pond snail</name>
    <name type="synonym">Helix stagnalis</name>
    <dbReference type="NCBI Taxonomy" id="6523"/>
    <lineage>
        <taxon>Eukaryota</taxon>
        <taxon>Metazoa</taxon>
        <taxon>Spiralia</taxon>
        <taxon>Lophotrochozoa</taxon>
        <taxon>Mollusca</taxon>
        <taxon>Gastropoda</taxon>
        <taxon>Heterobranchia</taxon>
        <taxon>Euthyneura</taxon>
        <taxon>Panpulmonata</taxon>
        <taxon>Hygrophila</taxon>
        <taxon>Lymnaeoidea</taxon>
        <taxon>Lymnaeidae</taxon>
        <taxon>Lymnaea</taxon>
    </lineage>
</organism>
<dbReference type="InterPro" id="IPR011037">
    <property type="entry name" value="Pyrv_Knase-like_insert_dom_sf"/>
</dbReference>
<evidence type="ECO:0000313" key="3">
    <source>
        <dbReference type="EMBL" id="CAL1545456.1"/>
    </source>
</evidence>